<dbReference type="Proteomes" id="UP000608923">
    <property type="component" value="Unassembled WGS sequence"/>
</dbReference>
<dbReference type="EMBL" id="BMZN01000002">
    <property type="protein sequence ID" value="GHC43295.1"/>
    <property type="molecule type" value="Genomic_DNA"/>
</dbReference>
<comment type="caution">
    <text evidence="1">The sequence shown here is derived from an EMBL/GenBank/DDBJ whole genome shotgun (WGS) entry which is preliminary data.</text>
</comment>
<keyword evidence="2" id="KW-1185">Reference proteome</keyword>
<name>A0A8H9M820_9BURK</name>
<proteinExistence type="predicted"/>
<accession>A0A8H9M820</accession>
<protein>
    <submittedName>
        <fullName evidence="1">Uncharacterized protein</fullName>
    </submittedName>
</protein>
<sequence>MAAWDISLRNMDAAASVQGIFGHELEYAQRLGQAQHTALKKAPMLPLWLAAPRSFAPWSGPAVKKAGCSPLAKCTDKAGLVQESSQRGREPS</sequence>
<evidence type="ECO:0000313" key="1">
    <source>
        <dbReference type="EMBL" id="GHC43295.1"/>
    </source>
</evidence>
<evidence type="ECO:0000313" key="2">
    <source>
        <dbReference type="Proteomes" id="UP000608923"/>
    </source>
</evidence>
<organism evidence="1 2">
    <name type="scientific">Alcaligenes pakistanensis</name>
    <dbReference type="NCBI Taxonomy" id="1482717"/>
    <lineage>
        <taxon>Bacteria</taxon>
        <taxon>Pseudomonadati</taxon>
        <taxon>Pseudomonadota</taxon>
        <taxon>Betaproteobacteria</taxon>
        <taxon>Burkholderiales</taxon>
        <taxon>Alcaligenaceae</taxon>
        <taxon>Alcaligenes</taxon>
    </lineage>
</organism>
<gene>
    <name evidence="1" type="ORF">GCM10010096_12920</name>
</gene>
<dbReference type="AlphaFoldDB" id="A0A8H9M820"/>
<reference evidence="2" key="1">
    <citation type="journal article" date="2019" name="Int. J. Syst. Evol. Microbiol.">
        <title>The Global Catalogue of Microorganisms (GCM) 10K type strain sequencing project: providing services to taxonomists for standard genome sequencing and annotation.</title>
        <authorList>
            <consortium name="The Broad Institute Genomics Platform"/>
            <consortium name="The Broad Institute Genome Sequencing Center for Infectious Disease"/>
            <person name="Wu L."/>
            <person name="Ma J."/>
        </authorList>
    </citation>
    <scope>NUCLEOTIDE SEQUENCE [LARGE SCALE GENOMIC DNA]</scope>
    <source>
        <strain evidence="2">KCTC 42083</strain>
    </source>
</reference>